<name>A0A8J2LC86_9HEXA</name>
<proteinExistence type="predicted"/>
<evidence type="ECO:0000313" key="1">
    <source>
        <dbReference type="EMBL" id="CAG7832832.1"/>
    </source>
</evidence>
<gene>
    <name evidence="1" type="ORF">AFUS01_LOCUS42496</name>
</gene>
<comment type="caution">
    <text evidence="1">The sequence shown here is derived from an EMBL/GenBank/DDBJ whole genome shotgun (WGS) entry which is preliminary data.</text>
</comment>
<sequence>MYTWQLAMALEYAPWEDRKILLENYGSSKAENIEEVKGVYEKMELH</sequence>
<reference evidence="1" key="1">
    <citation type="submission" date="2021-06" db="EMBL/GenBank/DDBJ databases">
        <authorList>
            <person name="Hodson N. C."/>
            <person name="Mongue J. A."/>
            <person name="Jaron S. K."/>
        </authorList>
    </citation>
    <scope>NUCLEOTIDE SEQUENCE</scope>
</reference>
<dbReference type="Proteomes" id="UP000708208">
    <property type="component" value="Unassembled WGS sequence"/>
</dbReference>
<dbReference type="AlphaFoldDB" id="A0A8J2LC86"/>
<feature type="non-terminal residue" evidence="1">
    <location>
        <position position="1"/>
    </location>
</feature>
<keyword evidence="2" id="KW-1185">Reference proteome</keyword>
<evidence type="ECO:0000313" key="2">
    <source>
        <dbReference type="Proteomes" id="UP000708208"/>
    </source>
</evidence>
<dbReference type="EMBL" id="CAJVCH010567119">
    <property type="protein sequence ID" value="CAG7832832.1"/>
    <property type="molecule type" value="Genomic_DNA"/>
</dbReference>
<organism evidence="1 2">
    <name type="scientific">Allacma fusca</name>
    <dbReference type="NCBI Taxonomy" id="39272"/>
    <lineage>
        <taxon>Eukaryota</taxon>
        <taxon>Metazoa</taxon>
        <taxon>Ecdysozoa</taxon>
        <taxon>Arthropoda</taxon>
        <taxon>Hexapoda</taxon>
        <taxon>Collembola</taxon>
        <taxon>Symphypleona</taxon>
        <taxon>Sminthuridae</taxon>
        <taxon>Allacma</taxon>
    </lineage>
</organism>
<accession>A0A8J2LC86</accession>
<protein>
    <submittedName>
        <fullName evidence="1">Uncharacterized protein</fullName>
    </submittedName>
</protein>
<dbReference type="OrthoDB" id="10257492at2759"/>